<proteinExistence type="predicted"/>
<evidence type="ECO:0000259" key="3">
    <source>
        <dbReference type="Pfam" id="PF22936"/>
    </source>
</evidence>
<dbReference type="InterPro" id="IPR054722">
    <property type="entry name" value="PolX-like_BBD"/>
</dbReference>
<dbReference type="PANTHER" id="PTHR47592">
    <property type="entry name" value="PBF68 PROTEIN"/>
    <property type="match status" value="1"/>
</dbReference>
<evidence type="ECO:0000259" key="2">
    <source>
        <dbReference type="Pfam" id="PF07727"/>
    </source>
</evidence>
<organism evidence="5">
    <name type="scientific">Tanacetum cinerariifolium</name>
    <name type="common">Dalmatian daisy</name>
    <name type="synonym">Chrysanthemum cinerariifolium</name>
    <dbReference type="NCBI Taxonomy" id="118510"/>
    <lineage>
        <taxon>Eukaryota</taxon>
        <taxon>Viridiplantae</taxon>
        <taxon>Streptophyta</taxon>
        <taxon>Embryophyta</taxon>
        <taxon>Tracheophyta</taxon>
        <taxon>Spermatophyta</taxon>
        <taxon>Magnoliopsida</taxon>
        <taxon>eudicotyledons</taxon>
        <taxon>Gunneridae</taxon>
        <taxon>Pentapetalae</taxon>
        <taxon>asterids</taxon>
        <taxon>campanulids</taxon>
        <taxon>Asterales</taxon>
        <taxon>Asteraceae</taxon>
        <taxon>Asteroideae</taxon>
        <taxon>Anthemideae</taxon>
        <taxon>Anthemidinae</taxon>
        <taxon>Tanacetum</taxon>
    </lineage>
</organism>
<dbReference type="AlphaFoldDB" id="A0A699GTZ0"/>
<dbReference type="InterPro" id="IPR013103">
    <property type="entry name" value="RVT_2"/>
</dbReference>
<protein>
    <submittedName>
        <fullName evidence="5">Zinc finger, CCHC-type</fullName>
    </submittedName>
</protein>
<gene>
    <name evidence="5" type="ORF">Tci_079405</name>
</gene>
<evidence type="ECO:0000256" key="1">
    <source>
        <dbReference type="SAM" id="MobiDB-lite"/>
    </source>
</evidence>
<reference evidence="5" key="1">
    <citation type="journal article" date="2019" name="Sci. Rep.">
        <title>Draft genome of Tanacetum cinerariifolium, the natural source of mosquito coil.</title>
        <authorList>
            <person name="Yamashiro T."/>
            <person name="Shiraishi A."/>
            <person name="Satake H."/>
            <person name="Nakayama K."/>
        </authorList>
    </citation>
    <scope>NUCLEOTIDE SEQUENCE</scope>
</reference>
<dbReference type="CDD" id="cd09272">
    <property type="entry name" value="RNase_HI_RT_Ty1"/>
    <property type="match status" value="1"/>
</dbReference>
<dbReference type="PANTHER" id="PTHR47592:SF29">
    <property type="entry name" value="ZINC FINGER, CCHC-TYPE"/>
    <property type="match status" value="1"/>
</dbReference>
<dbReference type="InterPro" id="IPR057670">
    <property type="entry name" value="SH3_retrovirus"/>
</dbReference>
<sequence>MPELVEDATVKAIRIRAKWENDDYICRGHILNGMSDSLFDVYTNVESAKELWDSLESKYMAKDFSSKKFLDFKHTLKHGKDDLSLVQLGSHLRIEESLRVQKSHKGKGKEVVGPSVNMMEESGKNKNNKQNKERNLVSRITTLVLVSTKNLNWNVGSVAKLAILRGTAVVEIRRITQVLVVDAIIWWIDFGATTYVCKERCWFKTSELVKDGSVLYMGDDHFAPVHRKGSVGYRAVVRLLDPKRKTFGEKGIDCIFVGYAEHSKAYRFYVIEPNDSVSINTIIESRDAIFDENRFSSIPRPKEIIPILDESQRDDHLNDVPSETPESRKGKRVRKAKSYGSDFQLYLVEGSRGQIGSQYSYCYSIEEDPRTYNEAMQSRDSAFWKEAIDDEIGSLWKIIHGYCLIYHQLQTFRLQMDLQKEDESNEHKMCKLVKSLYGLKQAPKQWHQKFDEVVLSNGFLLNQSEKCVYSKFDGSGYSDASWINHVEDSSSTSVCLFLLGGGAISWASKKQTCINSSTIESEFVALAAAAKVLDLELLGSLVVVFGAIRGGGIGGGDPPPTCDNPQVVLINNLDAGNPIHVHNSDNSSSVLVPFKLLDRCNAMVLTWVMNVVSSDVYMGLVYSENIDSVWKDLNETYDKVDGYVVYNLLQKIRSVKQGGSTVVHYYHRLNSLRREFDAITKLPKCVCLVKCSCAASTELALHQELMKLMQFLIGLDDCYQPVRTALLTRDLTLIWFVRTMVLLVILLKGWIIDSGANPHLTTSTIGMINIVDISNINIIVGHPNGTIATISHVGDLRLSNNVILFDEDKCCIQDLDKGITLGIGSESGELYMFDDTKNKSLGNVNTCMAFNVSKNLWHNRLGHPPGQEENPDPNIVEPSGDHGPEEGQPNVRRSSRPSKMPAKFNDFMLDSKLKYGIEKHVNYSKLNTANYCFATTLNKSVEPTTYYDAVKDVRCVEAMNNEIEALIRNNTWTLTNLPIDRKNIDNK</sequence>
<comment type="caution">
    <text evidence="5">The sequence shown here is derived from an EMBL/GenBank/DDBJ whole genome shotgun (WGS) entry which is preliminary data.</text>
</comment>
<dbReference type="Pfam" id="PF25597">
    <property type="entry name" value="SH3_retrovirus"/>
    <property type="match status" value="1"/>
</dbReference>
<evidence type="ECO:0000313" key="5">
    <source>
        <dbReference type="EMBL" id="GEV07428.1"/>
    </source>
</evidence>
<feature type="domain" description="Retrovirus-related Pol polyprotein from transposon TNT 1-94-like beta-barrel" evidence="3">
    <location>
        <begin position="186"/>
        <end position="232"/>
    </location>
</feature>
<dbReference type="Pfam" id="PF07727">
    <property type="entry name" value="RVT_2"/>
    <property type="match status" value="1"/>
</dbReference>
<feature type="region of interest" description="Disordered" evidence="1">
    <location>
        <begin position="859"/>
        <end position="899"/>
    </location>
</feature>
<dbReference type="Pfam" id="PF22936">
    <property type="entry name" value="Pol_BBD"/>
    <property type="match status" value="1"/>
</dbReference>
<feature type="domain" description="Reverse transcriptase Ty1/copia-type" evidence="2">
    <location>
        <begin position="422"/>
        <end position="476"/>
    </location>
</feature>
<name>A0A699GTZ0_TANCI</name>
<feature type="domain" description="Retroviral polymerase SH3-like" evidence="4">
    <location>
        <begin position="234"/>
        <end position="297"/>
    </location>
</feature>
<evidence type="ECO:0000259" key="4">
    <source>
        <dbReference type="Pfam" id="PF25597"/>
    </source>
</evidence>
<accession>A0A699GTZ0</accession>
<feature type="region of interest" description="Disordered" evidence="1">
    <location>
        <begin position="314"/>
        <end position="333"/>
    </location>
</feature>
<dbReference type="EMBL" id="BKCJ010014046">
    <property type="protein sequence ID" value="GEV07428.1"/>
    <property type="molecule type" value="Genomic_DNA"/>
</dbReference>
<dbReference type="Pfam" id="PF14223">
    <property type="entry name" value="Retrotran_gag_2"/>
    <property type="match status" value="1"/>
</dbReference>